<dbReference type="SUPFAM" id="SSF52266">
    <property type="entry name" value="SGNH hydrolase"/>
    <property type="match status" value="1"/>
</dbReference>
<feature type="domain" description="Autotransporter" evidence="3">
    <location>
        <begin position="372"/>
        <end position="651"/>
    </location>
</feature>
<protein>
    <submittedName>
        <fullName evidence="4">Autotransporter domain-containing protein</fullName>
    </submittedName>
</protein>
<dbReference type="GO" id="GO:0016298">
    <property type="term" value="F:lipase activity"/>
    <property type="evidence" value="ECO:0007669"/>
    <property type="project" value="InterPro"/>
</dbReference>
<dbReference type="CDD" id="cd01847">
    <property type="entry name" value="Triacylglycerol_lipase_like"/>
    <property type="match status" value="1"/>
</dbReference>
<dbReference type="PANTHER" id="PTHR45648:SF22">
    <property type="entry name" value="GDSL LIPASE_ACYLHYDROLASE FAMILY PROTEIN (AFU_ORTHOLOGUE AFUA_4G14700)"/>
    <property type="match status" value="1"/>
</dbReference>
<feature type="signal peptide" evidence="2">
    <location>
        <begin position="1"/>
        <end position="22"/>
    </location>
</feature>
<organism evidence="4 6">
    <name type="scientific">Marivita cryptomonadis</name>
    <dbReference type="NCBI Taxonomy" id="505252"/>
    <lineage>
        <taxon>Bacteria</taxon>
        <taxon>Pseudomonadati</taxon>
        <taxon>Pseudomonadota</taxon>
        <taxon>Alphaproteobacteria</taxon>
        <taxon>Rhodobacterales</taxon>
        <taxon>Roseobacteraceae</taxon>
        <taxon>Marivita</taxon>
    </lineage>
</organism>
<dbReference type="InterPro" id="IPR036514">
    <property type="entry name" value="SGNH_hydro_sf"/>
</dbReference>
<dbReference type="SUPFAM" id="SSF103515">
    <property type="entry name" value="Autotransporter"/>
    <property type="match status" value="1"/>
</dbReference>
<keyword evidence="7" id="KW-1185">Reference proteome</keyword>
<dbReference type="PROSITE" id="PS01098">
    <property type="entry name" value="LIPASE_GDSL_SER"/>
    <property type="match status" value="1"/>
</dbReference>
<evidence type="ECO:0000256" key="2">
    <source>
        <dbReference type="SAM" id="SignalP"/>
    </source>
</evidence>
<dbReference type="EMBL" id="JAFBXE010000002">
    <property type="protein sequence ID" value="MBM2411199.1"/>
    <property type="molecule type" value="Genomic_DNA"/>
</dbReference>
<dbReference type="Proteomes" id="UP000755667">
    <property type="component" value="Unassembled WGS sequence"/>
</dbReference>
<dbReference type="Pfam" id="PF00657">
    <property type="entry name" value="Lipase_GDSL"/>
    <property type="match status" value="1"/>
</dbReference>
<evidence type="ECO:0000313" key="7">
    <source>
        <dbReference type="Proteomes" id="UP000809440"/>
    </source>
</evidence>
<reference evidence="4 7" key="1">
    <citation type="submission" date="2021-01" db="EMBL/GenBank/DDBJ databases">
        <title>Diatom-associated Roseobacters Show Island Model of Population Structure.</title>
        <authorList>
            <person name="Qu L."/>
            <person name="Feng X."/>
            <person name="Chen Y."/>
            <person name="Li L."/>
            <person name="Wang X."/>
            <person name="Hu Z."/>
            <person name="Wang H."/>
            <person name="Luo H."/>
        </authorList>
    </citation>
    <scope>NUCLEOTIDE SEQUENCE</scope>
    <source>
        <strain evidence="5 7">CC28-63</strain>
        <strain evidence="4">CC28-69</strain>
    </source>
</reference>
<proteinExistence type="predicted"/>
<dbReference type="Gene3D" id="2.40.128.130">
    <property type="entry name" value="Autotransporter beta-domain"/>
    <property type="match status" value="1"/>
</dbReference>
<dbReference type="InterPro" id="IPR051058">
    <property type="entry name" value="GDSL_Est/Lipase"/>
</dbReference>
<dbReference type="PANTHER" id="PTHR45648">
    <property type="entry name" value="GDSL LIPASE/ACYLHYDROLASE FAMILY PROTEIN (AFU_ORTHOLOGUE AFUA_4G14700)"/>
    <property type="match status" value="1"/>
</dbReference>
<comment type="caution">
    <text evidence="4">The sequence shown here is derived from an EMBL/GenBank/DDBJ whole genome shotgun (WGS) entry which is preliminary data.</text>
</comment>
<dbReference type="PROSITE" id="PS51208">
    <property type="entry name" value="AUTOTRANSPORTER"/>
    <property type="match status" value="1"/>
</dbReference>
<dbReference type="InterPro" id="IPR008265">
    <property type="entry name" value="Lipase_GDSL_AS"/>
</dbReference>
<evidence type="ECO:0000313" key="6">
    <source>
        <dbReference type="Proteomes" id="UP000755667"/>
    </source>
</evidence>
<dbReference type="Proteomes" id="UP000809440">
    <property type="component" value="Unassembled WGS sequence"/>
</dbReference>
<evidence type="ECO:0000256" key="1">
    <source>
        <dbReference type="ARBA" id="ARBA00022801"/>
    </source>
</evidence>
<dbReference type="Pfam" id="PF03797">
    <property type="entry name" value="Autotransporter"/>
    <property type="match status" value="1"/>
</dbReference>
<dbReference type="InterPro" id="IPR005546">
    <property type="entry name" value="Autotransporte_beta"/>
</dbReference>
<dbReference type="RefSeq" id="WP_085633366.1">
    <property type="nucleotide sequence ID" value="NZ_JAFBWU010000002.1"/>
</dbReference>
<keyword evidence="2" id="KW-0732">Signal</keyword>
<evidence type="ECO:0000313" key="5">
    <source>
        <dbReference type="EMBL" id="MBM2415866.1"/>
    </source>
</evidence>
<dbReference type="SMART" id="SM00869">
    <property type="entry name" value="Autotransporter"/>
    <property type="match status" value="1"/>
</dbReference>
<gene>
    <name evidence="4" type="ORF">JQX41_02705</name>
    <name evidence="5" type="ORF">JQX48_02705</name>
</gene>
<accession>A0A9Q2P761</accession>
<evidence type="ECO:0000259" key="3">
    <source>
        <dbReference type="PROSITE" id="PS51208"/>
    </source>
</evidence>
<feature type="chain" id="PRO_5040330716" evidence="2">
    <location>
        <begin position="23"/>
        <end position="651"/>
    </location>
</feature>
<dbReference type="Gene3D" id="3.40.50.1110">
    <property type="entry name" value="SGNH hydrolase"/>
    <property type="match status" value="1"/>
</dbReference>
<dbReference type="OrthoDB" id="5292073at2"/>
<name>A0A9Q2P761_9RHOB</name>
<dbReference type="EMBL" id="JAFBXF010000002">
    <property type="protein sequence ID" value="MBM2415866.1"/>
    <property type="molecule type" value="Genomic_DNA"/>
</dbReference>
<dbReference type="AlphaFoldDB" id="A0A9Q2P761"/>
<sequence length="651" mass="67011">MTFKTLALASTMLTGLASLATAEELRFDDVFIIGDSLSDAGAYSQSVIAGGMGALPVINYKFLTNAPDGSALTYGEVLGQSLGLSLGPNVYSGVPLAGQGEVALGGTIYAEGGSRVTDPAGIGFNPDLGITTRSLVEQVDRMLADRPSLGENDLVILWGGANDVFAQAGAVGGGLIAPQDAAGNMAQAATELVALVDRVRDAGAESVIVVTIPDIGSTPFGISSGPQGAGLQTALTDAFNSTLLASIGDRAVIVDSQKLLGTVQADPVKYGFTAPNAAVIPACPDTSLSCLQGFNASADSEERIFADGVHPTTSAHALFGQAAFAGLQAATQTGAISVATMTALRQHGLSIENRMNPTVLVTTDEDGNRRRREVGEVDVYASLDIGRFEGDAQQVTPGLEGATKVLKAGADIAVAPNATIGAGISLDYGEVDFDNDAGGFDSDLMIGVVFGQIALSQKYYVNAAFGGGRINVDDITRSFALGPATETYTADTEGSYRFARIGGGALYSLNDQVRLNPFAHYTWEKVSIDGFTESNGAASLSYGDTEYESQRLTAGLSAIFAPSNMDGLVFNLRGSIEHDFNDDPLVVSLGPNSDTLGSVSAPRPDQTWGYISGSVVKELGSGSVLSLTGASSVGLDGARGFTGAVTYKMTF</sequence>
<dbReference type="GeneID" id="62643171"/>
<dbReference type="GO" id="GO:0006629">
    <property type="term" value="P:lipid metabolic process"/>
    <property type="evidence" value="ECO:0007669"/>
    <property type="project" value="InterPro"/>
</dbReference>
<dbReference type="InterPro" id="IPR036709">
    <property type="entry name" value="Autotransporte_beta_dom_sf"/>
</dbReference>
<dbReference type="InterPro" id="IPR001087">
    <property type="entry name" value="GDSL"/>
</dbReference>
<keyword evidence="1" id="KW-0378">Hydrolase</keyword>
<evidence type="ECO:0000313" key="4">
    <source>
        <dbReference type="EMBL" id="MBM2411199.1"/>
    </source>
</evidence>